<feature type="compositionally biased region" description="Low complexity" evidence="1">
    <location>
        <begin position="79"/>
        <end position="88"/>
    </location>
</feature>
<dbReference type="OrthoDB" id="9666128at2759"/>
<feature type="domain" description="Ig-like" evidence="3">
    <location>
        <begin position="379"/>
        <end position="490"/>
    </location>
</feature>
<gene>
    <name evidence="4" type="ORF">J0S82_011372</name>
</gene>
<dbReference type="InterPro" id="IPR042379">
    <property type="entry name" value="PDCD1"/>
</dbReference>
<evidence type="ECO:0000256" key="2">
    <source>
        <dbReference type="SAM" id="Phobius"/>
    </source>
</evidence>
<feature type="region of interest" description="Disordered" evidence="1">
    <location>
        <begin position="257"/>
        <end position="347"/>
    </location>
</feature>
<accession>A0A8J5ZVN3</accession>
<feature type="compositionally biased region" description="Pro residues" evidence="1">
    <location>
        <begin position="500"/>
        <end position="510"/>
    </location>
</feature>
<feature type="region of interest" description="Disordered" evidence="1">
    <location>
        <begin position="634"/>
        <end position="689"/>
    </location>
</feature>
<dbReference type="InterPro" id="IPR003599">
    <property type="entry name" value="Ig_sub"/>
</dbReference>
<organism evidence="4 5">
    <name type="scientific">Galemys pyrenaicus</name>
    <name type="common">Iberian desman</name>
    <name type="synonym">Pyrenean desman</name>
    <dbReference type="NCBI Taxonomy" id="202257"/>
    <lineage>
        <taxon>Eukaryota</taxon>
        <taxon>Metazoa</taxon>
        <taxon>Chordata</taxon>
        <taxon>Craniata</taxon>
        <taxon>Vertebrata</taxon>
        <taxon>Euteleostomi</taxon>
        <taxon>Mammalia</taxon>
        <taxon>Eutheria</taxon>
        <taxon>Laurasiatheria</taxon>
        <taxon>Eulipotyphla</taxon>
        <taxon>Talpidae</taxon>
        <taxon>Galemys</taxon>
    </lineage>
</organism>
<dbReference type="Gene3D" id="2.60.40.10">
    <property type="entry name" value="Immunoglobulins"/>
    <property type="match status" value="1"/>
</dbReference>
<evidence type="ECO:0000256" key="1">
    <source>
        <dbReference type="SAM" id="MobiDB-lite"/>
    </source>
</evidence>
<evidence type="ECO:0000313" key="4">
    <source>
        <dbReference type="EMBL" id="KAG8508291.1"/>
    </source>
</evidence>
<dbReference type="EMBL" id="JAGFMF010012051">
    <property type="protein sequence ID" value="KAG8508291.1"/>
    <property type="molecule type" value="Genomic_DNA"/>
</dbReference>
<dbReference type="PROSITE" id="PS50835">
    <property type="entry name" value="IG_LIKE"/>
    <property type="match status" value="1"/>
</dbReference>
<reference evidence="4" key="1">
    <citation type="journal article" date="2021" name="Evol. Appl.">
        <title>The genome of the Pyrenean desman and the effects of bottlenecks and inbreeding on the genomic landscape of an endangered species.</title>
        <authorList>
            <person name="Escoda L."/>
            <person name="Castresana J."/>
        </authorList>
    </citation>
    <scope>NUCLEOTIDE SEQUENCE</scope>
    <source>
        <strain evidence="4">IBE-C5619</strain>
    </source>
</reference>
<dbReference type="PANTHER" id="PTHR15264:SF2">
    <property type="entry name" value="PROGRAMMED CELL DEATH PROTEIN 1"/>
    <property type="match status" value="1"/>
</dbReference>
<protein>
    <submittedName>
        <fullName evidence="4">Programmed cell death protein 1</fullName>
    </submittedName>
</protein>
<sequence length="689" mass="71096">MQRFGQPPREHWRSNGRDFGHGSRGRRLSAVREPSTPQQSPKEAGNAGRPGHSRARHERGQREEEEGAGPGRALRPTREAFSSSAAGSEETRSRGGLGHGDPAGALAPGLGSAAAGLAPRMAPRCPRTPHSGRGSGDPSLRAAHEAVVAGPAPAARTGPAPVTATLRRVVAPGSCTPLSQPGWAARGPLRAPEPVDALSPPTPTVTTSCPAGPSAHVGTARAGALRGGLHASVCECGVWGGRLGLGTALQCLAAARPAAPPRKPCAGGPRSPVPSLRGRGEPTLAWPVPPSRAGAESQLRACPAAGHSQTPLGSPGSPRLGPASGPSLAGAGRAGSTGPAAEGQAGQAWGCRRGRVGLRTCHSAASLSPPDTPGERCSPSTFLPARLSVPEGDSAEFACSLPCVPQDALLNWYRVGLGNHTTKLAAFPEDRHSPSRDPRFSITPLPGGQGFRMRLVGTRPDDSGVYMCGVIYLRPSILAAESPHTELTVTERDPHSPTERPSPTPRPASPPQSLAVSVTSVLAAVLLLLLLAWGLASSPPRGLRGACAGQSQDAPLVSARSAPGPWGQDALCPRPAVWGEQPVPTRGWDAPGVGPGLHPPRVHRRPLLPSPQKESTAAGPVFTVDYGELDFEWREKTPEPPGPAAPEQTEYATIVFPGRPAPPSRRASADGRPGPRPLRAEDGHCSWPL</sequence>
<feature type="region of interest" description="Disordered" evidence="1">
    <location>
        <begin position="484"/>
        <end position="512"/>
    </location>
</feature>
<evidence type="ECO:0000259" key="3">
    <source>
        <dbReference type="PROSITE" id="PS50835"/>
    </source>
</evidence>
<name>A0A8J5ZVN3_GALPY</name>
<feature type="compositionally biased region" description="Low complexity" evidence="1">
    <location>
        <begin position="311"/>
        <end position="336"/>
    </location>
</feature>
<proteinExistence type="predicted"/>
<keyword evidence="5" id="KW-1185">Reference proteome</keyword>
<keyword evidence="2" id="KW-1133">Transmembrane helix</keyword>
<dbReference type="GO" id="GO:0009897">
    <property type="term" value="C:external side of plasma membrane"/>
    <property type="evidence" value="ECO:0007669"/>
    <property type="project" value="TreeGrafter"/>
</dbReference>
<dbReference type="InterPro" id="IPR007110">
    <property type="entry name" value="Ig-like_dom"/>
</dbReference>
<dbReference type="InterPro" id="IPR013783">
    <property type="entry name" value="Ig-like_fold"/>
</dbReference>
<dbReference type="Proteomes" id="UP000700334">
    <property type="component" value="Unassembled WGS sequence"/>
</dbReference>
<dbReference type="InterPro" id="IPR036179">
    <property type="entry name" value="Ig-like_dom_sf"/>
</dbReference>
<dbReference type="SMART" id="SM00409">
    <property type="entry name" value="IG"/>
    <property type="match status" value="1"/>
</dbReference>
<keyword evidence="2" id="KW-0472">Membrane</keyword>
<feature type="compositionally biased region" description="Basic and acidic residues" evidence="1">
    <location>
        <begin position="678"/>
        <end position="689"/>
    </location>
</feature>
<evidence type="ECO:0000313" key="5">
    <source>
        <dbReference type="Proteomes" id="UP000700334"/>
    </source>
</evidence>
<feature type="compositionally biased region" description="Low complexity" evidence="1">
    <location>
        <begin position="102"/>
        <end position="119"/>
    </location>
</feature>
<feature type="compositionally biased region" description="Basic and acidic residues" evidence="1">
    <location>
        <begin position="489"/>
        <end position="498"/>
    </location>
</feature>
<dbReference type="InterPro" id="IPR013106">
    <property type="entry name" value="Ig_V-set"/>
</dbReference>
<feature type="compositionally biased region" description="Basic and acidic residues" evidence="1">
    <location>
        <begin position="8"/>
        <end position="21"/>
    </location>
</feature>
<dbReference type="SUPFAM" id="SSF48726">
    <property type="entry name" value="Immunoglobulin"/>
    <property type="match status" value="1"/>
</dbReference>
<dbReference type="AlphaFoldDB" id="A0A8J5ZVN3"/>
<dbReference type="Pfam" id="PF07686">
    <property type="entry name" value="V-set"/>
    <property type="match status" value="1"/>
</dbReference>
<feature type="region of interest" description="Disordered" evidence="1">
    <location>
        <begin position="1"/>
        <end position="140"/>
    </location>
</feature>
<keyword evidence="2" id="KW-0812">Transmembrane</keyword>
<feature type="transmembrane region" description="Helical" evidence="2">
    <location>
        <begin position="514"/>
        <end position="536"/>
    </location>
</feature>
<dbReference type="GO" id="GO:0070234">
    <property type="term" value="P:positive regulation of T cell apoptotic process"/>
    <property type="evidence" value="ECO:0007669"/>
    <property type="project" value="TreeGrafter"/>
</dbReference>
<comment type="caution">
    <text evidence="4">The sequence shown here is derived from an EMBL/GenBank/DDBJ whole genome shotgun (WGS) entry which is preliminary data.</text>
</comment>
<dbReference type="PANTHER" id="PTHR15264">
    <property type="entry name" value="PROGRAMMED CELL DEATH PROTEIN 1"/>
    <property type="match status" value="1"/>
</dbReference>
<dbReference type="GO" id="GO:0050777">
    <property type="term" value="P:negative regulation of immune response"/>
    <property type="evidence" value="ECO:0007669"/>
    <property type="project" value="InterPro"/>
</dbReference>
<feature type="region of interest" description="Disordered" evidence="1">
    <location>
        <begin position="556"/>
        <end position="575"/>
    </location>
</feature>